<keyword evidence="3 6" id="KW-1133">Transmembrane helix</keyword>
<feature type="region of interest" description="Disordered" evidence="5">
    <location>
        <begin position="420"/>
        <end position="450"/>
    </location>
</feature>
<reference evidence="8 9" key="1">
    <citation type="journal article" date="2011" name="Proc. Natl. Acad. Sci. U.S.A.">
        <title>Genome and transcriptome analyses of the mountain pine beetle-fungal symbiont Grosmannia clavigera, a lodgepole pine pathogen.</title>
        <authorList>
            <person name="DiGuistini S."/>
            <person name="Wang Y."/>
            <person name="Liao N.Y."/>
            <person name="Taylor G."/>
            <person name="Tanguay P."/>
            <person name="Feau N."/>
            <person name="Henrissat B."/>
            <person name="Chan S.K."/>
            <person name="Hesse-Orce U."/>
            <person name="Alamouti S.M."/>
            <person name="Tsui C.K.M."/>
            <person name="Docking R.T."/>
            <person name="Levasseur A."/>
            <person name="Haridas S."/>
            <person name="Robertson G."/>
            <person name="Birol I."/>
            <person name="Holt R.A."/>
            <person name="Marra M.A."/>
            <person name="Hamelin R.C."/>
            <person name="Hirst M."/>
            <person name="Jones S.J.M."/>
            <person name="Bohlmann J."/>
            <person name="Breuil C."/>
        </authorList>
    </citation>
    <scope>NUCLEOTIDE SEQUENCE [LARGE SCALE GENOMIC DNA]</scope>
    <source>
        <strain evidence="9">kw1407 / UAMH 11150</strain>
    </source>
</reference>
<dbReference type="STRING" id="655863.F0XNC3"/>
<evidence type="ECO:0000256" key="6">
    <source>
        <dbReference type="SAM" id="Phobius"/>
    </source>
</evidence>
<dbReference type="Proteomes" id="UP000007796">
    <property type="component" value="Unassembled WGS sequence"/>
</dbReference>
<gene>
    <name evidence="8" type="ORF">CMQ_1882</name>
</gene>
<dbReference type="Pfam" id="PF14378">
    <property type="entry name" value="PAP2_3"/>
    <property type="match status" value="1"/>
</dbReference>
<keyword evidence="4 6" id="KW-0472">Membrane</keyword>
<dbReference type="FunCoup" id="F0XNC3">
    <property type="interactions" value="43"/>
</dbReference>
<evidence type="ECO:0000256" key="2">
    <source>
        <dbReference type="ARBA" id="ARBA00022692"/>
    </source>
</evidence>
<evidence type="ECO:0000256" key="3">
    <source>
        <dbReference type="ARBA" id="ARBA00022989"/>
    </source>
</evidence>
<sequence length="487" mass="54500">MAFTWPTASTLSHWNPIPRKYRMGRTKRRPKPRLITQSRYFVSPESSSGKGVPNTIAALQISFNPVDGFRHLRQHRWSLYDVQYLITILFVIFSFVIASIPLPVCIAIVVGYSFLVLAPATRQFFLPSVSIWAYLLYFFCSRFIPVEYRPHIWVKVLPALENVLYGANLSNILSAHTHPVLDLLAWIPYGLFHFALPAFTSAILFFFAAPGTVPVFARCFGYLSLIGVTTQLVFPCTPPWYELANGLSPAHYGMPGSPAGLARIDKLFGIDMYTTSFSTAPVPFGAFPSLHAADAVLEAFFLSYCFPRFRVVFVGYCGWIWWATMYLNHHYAVDLVAGSLLSAFFYYVARAYFLPRRQLDKSHRWEYEYIEVGEKSRSIVDEYSYNAYEGFDIDLLPQHNLNRRSDEWTVGSTSSFATSLTGSASGSISGSVSGASRGQSSPGTMSPITPEAEFRPVTIFGMTPQGHVWDGGNTVRDSELAEVAVVG</sequence>
<feature type="compositionally biased region" description="Low complexity" evidence="5">
    <location>
        <begin position="420"/>
        <end position="438"/>
    </location>
</feature>
<name>F0XNC3_GROCL</name>
<dbReference type="eggNOG" id="ENOG502QPQM">
    <property type="taxonomic scope" value="Eukaryota"/>
</dbReference>
<feature type="transmembrane region" description="Helical" evidence="6">
    <location>
        <begin position="335"/>
        <end position="354"/>
    </location>
</feature>
<dbReference type="CDD" id="cd03386">
    <property type="entry name" value="PAP2_Aur1_like"/>
    <property type="match status" value="1"/>
</dbReference>
<dbReference type="RefSeq" id="XP_014170283.1">
    <property type="nucleotide sequence ID" value="XM_014314808.1"/>
</dbReference>
<dbReference type="SUPFAM" id="SSF48317">
    <property type="entry name" value="Acid phosphatase/Vanadium-dependent haloperoxidase"/>
    <property type="match status" value="1"/>
</dbReference>
<evidence type="ECO:0000313" key="9">
    <source>
        <dbReference type="Proteomes" id="UP000007796"/>
    </source>
</evidence>
<dbReference type="EMBL" id="GL629795">
    <property type="protein sequence ID" value="EFX00801.1"/>
    <property type="molecule type" value="Genomic_DNA"/>
</dbReference>
<dbReference type="GeneID" id="25974809"/>
<keyword evidence="9" id="KW-1185">Reference proteome</keyword>
<dbReference type="InterPro" id="IPR000326">
    <property type="entry name" value="PAP2/HPO"/>
</dbReference>
<evidence type="ECO:0000256" key="1">
    <source>
        <dbReference type="ARBA" id="ARBA00004141"/>
    </source>
</evidence>
<dbReference type="OrthoDB" id="5784at2759"/>
<evidence type="ECO:0000256" key="4">
    <source>
        <dbReference type="ARBA" id="ARBA00023136"/>
    </source>
</evidence>
<feature type="domain" description="Phosphatidic acid phosphatase type 2/haloperoxidase" evidence="7">
    <location>
        <begin position="213"/>
        <end position="350"/>
    </location>
</feature>
<evidence type="ECO:0000256" key="5">
    <source>
        <dbReference type="SAM" id="MobiDB-lite"/>
    </source>
</evidence>
<dbReference type="InterPro" id="IPR052185">
    <property type="entry name" value="IPC_Synthase-Related"/>
</dbReference>
<dbReference type="GO" id="GO:0070916">
    <property type="term" value="C:inositol phosphoceramide synthase complex"/>
    <property type="evidence" value="ECO:0007669"/>
    <property type="project" value="TreeGrafter"/>
</dbReference>
<evidence type="ECO:0000259" key="7">
    <source>
        <dbReference type="SMART" id="SM00014"/>
    </source>
</evidence>
<dbReference type="Gene3D" id="1.20.144.10">
    <property type="entry name" value="Phosphatidic acid phosphatase type 2/haloperoxidase"/>
    <property type="match status" value="1"/>
</dbReference>
<dbReference type="InParanoid" id="F0XNC3"/>
<keyword evidence="2 6" id="KW-0812">Transmembrane</keyword>
<dbReference type="InterPro" id="IPR036938">
    <property type="entry name" value="PAP2/HPO_sf"/>
</dbReference>
<dbReference type="PANTHER" id="PTHR31310">
    <property type="match status" value="1"/>
</dbReference>
<dbReference type="PANTHER" id="PTHR31310:SF11">
    <property type="entry name" value="INOSITOL PHOSPHORYLCERAMIDE SYNTHASE CATALYTIC SUBUNIT AUR1"/>
    <property type="match status" value="1"/>
</dbReference>
<dbReference type="AlphaFoldDB" id="F0XNC3"/>
<feature type="transmembrane region" description="Helical" evidence="6">
    <location>
        <begin position="84"/>
        <end position="117"/>
    </location>
</feature>
<feature type="transmembrane region" description="Helical" evidence="6">
    <location>
        <begin position="186"/>
        <end position="208"/>
    </location>
</feature>
<accession>F0XNC3</accession>
<comment type="subcellular location">
    <subcellularLocation>
        <location evidence="1">Membrane</location>
        <topology evidence="1">Multi-pass membrane protein</topology>
    </subcellularLocation>
</comment>
<dbReference type="GO" id="GO:0006676">
    <property type="term" value="P:mannosyl diphosphorylinositol ceramide metabolic process"/>
    <property type="evidence" value="ECO:0007669"/>
    <property type="project" value="TreeGrafter"/>
</dbReference>
<feature type="transmembrane region" description="Helical" evidence="6">
    <location>
        <begin position="124"/>
        <end position="144"/>
    </location>
</feature>
<organism evidence="9">
    <name type="scientific">Grosmannia clavigera (strain kw1407 / UAMH 11150)</name>
    <name type="common">Blue stain fungus</name>
    <name type="synonym">Graphiocladiella clavigera</name>
    <dbReference type="NCBI Taxonomy" id="655863"/>
    <lineage>
        <taxon>Eukaryota</taxon>
        <taxon>Fungi</taxon>
        <taxon>Dikarya</taxon>
        <taxon>Ascomycota</taxon>
        <taxon>Pezizomycotina</taxon>
        <taxon>Sordariomycetes</taxon>
        <taxon>Sordariomycetidae</taxon>
        <taxon>Ophiostomatales</taxon>
        <taxon>Ophiostomataceae</taxon>
        <taxon>Leptographium</taxon>
    </lineage>
</organism>
<dbReference type="HOGENOM" id="CLU_030747_0_1_1"/>
<feature type="transmembrane region" description="Helical" evidence="6">
    <location>
        <begin position="311"/>
        <end position="329"/>
    </location>
</feature>
<evidence type="ECO:0000313" key="8">
    <source>
        <dbReference type="EMBL" id="EFX00801.1"/>
    </source>
</evidence>
<dbReference type="GO" id="GO:0016020">
    <property type="term" value="C:membrane"/>
    <property type="evidence" value="ECO:0007669"/>
    <property type="project" value="UniProtKB-SubCell"/>
</dbReference>
<dbReference type="InterPro" id="IPR026841">
    <property type="entry name" value="Aur1/Ipt1"/>
</dbReference>
<dbReference type="GO" id="GO:0030148">
    <property type="term" value="P:sphingolipid biosynthetic process"/>
    <property type="evidence" value="ECO:0007669"/>
    <property type="project" value="TreeGrafter"/>
</dbReference>
<dbReference type="SMART" id="SM00014">
    <property type="entry name" value="acidPPc"/>
    <property type="match status" value="1"/>
</dbReference>
<proteinExistence type="predicted"/>
<protein>
    <submittedName>
        <fullName evidence="8">Type 2 phosphatidic acid phosphatase</fullName>
    </submittedName>
</protein>